<dbReference type="PROSITE" id="PS01117">
    <property type="entry name" value="HTH_MARR_1"/>
    <property type="match status" value="1"/>
</dbReference>
<dbReference type="GO" id="GO:0003700">
    <property type="term" value="F:DNA-binding transcription factor activity"/>
    <property type="evidence" value="ECO:0007669"/>
    <property type="project" value="InterPro"/>
</dbReference>
<evidence type="ECO:0000256" key="3">
    <source>
        <dbReference type="ARBA" id="ARBA00023163"/>
    </source>
</evidence>
<dbReference type="InterPro" id="IPR036390">
    <property type="entry name" value="WH_DNA-bd_sf"/>
</dbReference>
<dbReference type="InterPro" id="IPR039422">
    <property type="entry name" value="MarR/SlyA-like"/>
</dbReference>
<keyword evidence="1" id="KW-0805">Transcription regulation</keyword>
<organism evidence="6 7">
    <name type="scientific">Jiangella alba</name>
    <dbReference type="NCBI Taxonomy" id="561176"/>
    <lineage>
        <taxon>Bacteria</taxon>
        <taxon>Bacillati</taxon>
        <taxon>Actinomycetota</taxon>
        <taxon>Actinomycetes</taxon>
        <taxon>Jiangellales</taxon>
        <taxon>Jiangellaceae</taxon>
        <taxon>Jiangella</taxon>
    </lineage>
</organism>
<evidence type="ECO:0000313" key="7">
    <source>
        <dbReference type="Proteomes" id="UP000181980"/>
    </source>
</evidence>
<gene>
    <name evidence="6" type="ORF">SAMN04488561_4457</name>
</gene>
<dbReference type="InterPro" id="IPR000835">
    <property type="entry name" value="HTH_MarR-typ"/>
</dbReference>
<dbReference type="Proteomes" id="UP000181980">
    <property type="component" value="Unassembled WGS sequence"/>
</dbReference>
<keyword evidence="3" id="KW-0804">Transcription</keyword>
<dbReference type="Gene3D" id="1.10.10.10">
    <property type="entry name" value="Winged helix-like DNA-binding domain superfamily/Winged helix DNA-binding domain"/>
    <property type="match status" value="1"/>
</dbReference>
<dbReference type="SMART" id="SM00347">
    <property type="entry name" value="HTH_MARR"/>
    <property type="match status" value="1"/>
</dbReference>
<feature type="compositionally biased region" description="Basic and acidic residues" evidence="4">
    <location>
        <begin position="104"/>
        <end position="114"/>
    </location>
</feature>
<dbReference type="PANTHER" id="PTHR33164:SF99">
    <property type="entry name" value="MARR FAMILY REGULATORY PROTEIN"/>
    <property type="match status" value="1"/>
</dbReference>
<proteinExistence type="predicted"/>
<name>A0A1H5PJ56_9ACTN</name>
<keyword evidence="7" id="KW-1185">Reference proteome</keyword>
<evidence type="ECO:0000259" key="5">
    <source>
        <dbReference type="PROSITE" id="PS50995"/>
    </source>
</evidence>
<dbReference type="PANTHER" id="PTHR33164">
    <property type="entry name" value="TRANSCRIPTIONAL REGULATOR, MARR FAMILY"/>
    <property type="match status" value="1"/>
</dbReference>
<dbReference type="GO" id="GO:0003677">
    <property type="term" value="F:DNA binding"/>
    <property type="evidence" value="ECO:0007669"/>
    <property type="project" value="UniProtKB-KW"/>
</dbReference>
<dbReference type="STRING" id="561176.SAMN04488561_4457"/>
<evidence type="ECO:0000313" key="6">
    <source>
        <dbReference type="EMBL" id="SEF13726.1"/>
    </source>
</evidence>
<dbReference type="Pfam" id="PF12802">
    <property type="entry name" value="MarR_2"/>
    <property type="match status" value="1"/>
</dbReference>
<dbReference type="PRINTS" id="PR00598">
    <property type="entry name" value="HTHMARR"/>
</dbReference>
<keyword evidence="2 6" id="KW-0238">DNA-binding</keyword>
<dbReference type="SUPFAM" id="SSF46785">
    <property type="entry name" value="Winged helix' DNA-binding domain"/>
    <property type="match status" value="1"/>
</dbReference>
<accession>A0A1H5PJ56</accession>
<feature type="region of interest" description="Disordered" evidence="4">
    <location>
        <begin position="104"/>
        <end position="125"/>
    </location>
</feature>
<dbReference type="GO" id="GO:0006950">
    <property type="term" value="P:response to stress"/>
    <property type="evidence" value="ECO:0007669"/>
    <property type="project" value="TreeGrafter"/>
</dbReference>
<feature type="domain" description="HTH marR-type" evidence="5">
    <location>
        <begin position="1"/>
        <end position="125"/>
    </location>
</feature>
<evidence type="ECO:0000256" key="2">
    <source>
        <dbReference type="ARBA" id="ARBA00023125"/>
    </source>
</evidence>
<dbReference type="PROSITE" id="PS50995">
    <property type="entry name" value="HTH_MARR_2"/>
    <property type="match status" value="1"/>
</dbReference>
<dbReference type="AlphaFoldDB" id="A0A1H5PJ56"/>
<sequence>MGTSEERELVGQWRELMTCYNKVACDLDRELQDQHGLGLSEFEALDRLIESGQEKLRMHELAEGMYLSQSAFSRTVARLERAGLVGRSMCMDDRRAMFVKPTDDGRARHAEARDTHRKVLGHHLG</sequence>
<protein>
    <submittedName>
        <fullName evidence="6">DNA-binding transcriptional regulator, MarR family</fullName>
    </submittedName>
</protein>
<dbReference type="EMBL" id="FNUC01000004">
    <property type="protein sequence ID" value="SEF13726.1"/>
    <property type="molecule type" value="Genomic_DNA"/>
</dbReference>
<evidence type="ECO:0000256" key="4">
    <source>
        <dbReference type="SAM" id="MobiDB-lite"/>
    </source>
</evidence>
<feature type="compositionally biased region" description="Basic residues" evidence="4">
    <location>
        <begin position="115"/>
        <end position="125"/>
    </location>
</feature>
<dbReference type="RefSeq" id="WP_069110150.1">
    <property type="nucleotide sequence ID" value="NZ_FNUC01000004.1"/>
</dbReference>
<evidence type="ECO:0000256" key="1">
    <source>
        <dbReference type="ARBA" id="ARBA00023015"/>
    </source>
</evidence>
<dbReference type="InterPro" id="IPR023187">
    <property type="entry name" value="Tscrpt_reg_MarR-type_CS"/>
</dbReference>
<dbReference type="InterPro" id="IPR036388">
    <property type="entry name" value="WH-like_DNA-bd_sf"/>
</dbReference>
<reference evidence="7" key="1">
    <citation type="submission" date="2016-10" db="EMBL/GenBank/DDBJ databases">
        <authorList>
            <person name="Varghese N."/>
            <person name="Submissions S."/>
        </authorList>
    </citation>
    <scope>NUCLEOTIDE SEQUENCE [LARGE SCALE GENOMIC DNA]</scope>
    <source>
        <strain evidence="7">DSM 45237</strain>
    </source>
</reference>